<feature type="binding site" evidence="12">
    <location>
        <position position="515"/>
    </location>
    <ligand>
        <name>substrate</name>
    </ligand>
</feature>
<evidence type="ECO:0000256" key="4">
    <source>
        <dbReference type="ARBA" id="ARBA00022553"/>
    </source>
</evidence>
<feature type="domain" description="SH2" evidence="15">
    <location>
        <begin position="121"/>
        <end position="225"/>
    </location>
</feature>
<keyword evidence="5" id="KW-0677">Repeat</keyword>
<dbReference type="GO" id="GO:0031295">
    <property type="term" value="P:T cell costimulation"/>
    <property type="evidence" value="ECO:0007669"/>
    <property type="project" value="UniProtKB-ARBA"/>
</dbReference>
<evidence type="ECO:0000256" key="9">
    <source>
        <dbReference type="ARBA" id="ARBA00051722"/>
    </source>
</evidence>
<dbReference type="SMART" id="SM00252">
    <property type="entry name" value="SH2"/>
    <property type="match status" value="2"/>
</dbReference>
<evidence type="ECO:0000259" key="17">
    <source>
        <dbReference type="PROSITE" id="PS50056"/>
    </source>
</evidence>
<feature type="active site" description="Phosphocysteine intermediate" evidence="11">
    <location>
        <position position="468"/>
    </location>
</feature>
<dbReference type="CDD" id="cd09931">
    <property type="entry name" value="SH2_C-SH2_SHP_like"/>
    <property type="match status" value="1"/>
</dbReference>
<comment type="subcellular location">
    <subcellularLocation>
        <location evidence="1 10">Cytoplasm</location>
    </subcellularLocation>
</comment>
<keyword evidence="6 10" id="KW-0378">Hydrolase</keyword>
<feature type="compositionally biased region" description="Pro residues" evidence="14">
    <location>
        <begin position="568"/>
        <end position="577"/>
    </location>
</feature>
<dbReference type="InterPro" id="IPR000980">
    <property type="entry name" value="SH2"/>
</dbReference>
<feature type="domain" description="SH2" evidence="15">
    <location>
        <begin position="15"/>
        <end position="111"/>
    </location>
</feature>
<keyword evidence="19" id="KW-1185">Reference proteome</keyword>
<dbReference type="SMART" id="SM00194">
    <property type="entry name" value="PTPc"/>
    <property type="match status" value="1"/>
</dbReference>
<dbReference type="PIRSF" id="PIRSF000929">
    <property type="entry name" value="Tyr-Ptase_nr_6"/>
    <property type="match status" value="1"/>
</dbReference>
<organism evidence="18 19">
    <name type="scientific">Colobus angolensis palliatus</name>
    <name type="common">Peters' Angolan colobus</name>
    <dbReference type="NCBI Taxonomy" id="336983"/>
    <lineage>
        <taxon>Eukaryota</taxon>
        <taxon>Metazoa</taxon>
        <taxon>Chordata</taxon>
        <taxon>Craniata</taxon>
        <taxon>Vertebrata</taxon>
        <taxon>Euteleostomi</taxon>
        <taxon>Mammalia</taxon>
        <taxon>Eutheria</taxon>
        <taxon>Euarchontoglires</taxon>
        <taxon>Primates</taxon>
        <taxon>Haplorrhini</taxon>
        <taxon>Catarrhini</taxon>
        <taxon>Cercopithecidae</taxon>
        <taxon>Colobinae</taxon>
        <taxon>Colobus</taxon>
    </lineage>
</organism>
<dbReference type="InterPro" id="IPR000387">
    <property type="entry name" value="Tyr_Pase_dom"/>
</dbReference>
<dbReference type="GO" id="GO:0051897">
    <property type="term" value="P:positive regulation of phosphatidylinositol 3-kinase/protein kinase B signal transduction"/>
    <property type="evidence" value="ECO:0007669"/>
    <property type="project" value="UniProtKB-ARBA"/>
</dbReference>
<dbReference type="SUPFAM" id="SSF52799">
    <property type="entry name" value="(Phosphotyrosine protein) phosphatases II"/>
    <property type="match status" value="1"/>
</dbReference>
<dbReference type="PANTHER" id="PTHR46559">
    <property type="entry name" value="TYROSINE-PROTEIN PHOSPHATASE NON-RECEPTOR TYPE 11"/>
    <property type="match status" value="1"/>
</dbReference>
<evidence type="ECO:0000259" key="15">
    <source>
        <dbReference type="PROSITE" id="PS50001"/>
    </source>
</evidence>
<dbReference type="OMA" id="ESMAYKQ"/>
<accession>A0A2K5JX31</accession>
<dbReference type="InterPro" id="IPR003595">
    <property type="entry name" value="Tyr_Pase_cat"/>
</dbReference>
<dbReference type="PANTHER" id="PTHR46559:SF1">
    <property type="entry name" value="TYROSINE-PROTEIN PHOSPHATASE NON-RECEPTOR TYPE 11"/>
    <property type="match status" value="1"/>
</dbReference>
<reference evidence="18" key="1">
    <citation type="submission" date="2025-08" db="UniProtKB">
        <authorList>
            <consortium name="Ensembl"/>
        </authorList>
    </citation>
    <scope>IDENTIFICATION</scope>
</reference>
<dbReference type="SMART" id="SM00404">
    <property type="entry name" value="PTPc_motif"/>
    <property type="match status" value="1"/>
</dbReference>
<dbReference type="GO" id="GO:0005737">
    <property type="term" value="C:cytoplasm"/>
    <property type="evidence" value="ECO:0007669"/>
    <property type="project" value="UniProtKB-SubCell"/>
</dbReference>
<evidence type="ECO:0000256" key="6">
    <source>
        <dbReference type="ARBA" id="ARBA00022801"/>
    </source>
</evidence>
<dbReference type="GO" id="GO:1902564">
    <property type="term" value="P:negative regulation of neutrophil activation"/>
    <property type="evidence" value="ECO:0007669"/>
    <property type="project" value="UniProtKB-ARBA"/>
</dbReference>
<keyword evidence="8 13" id="KW-0727">SH2 domain</keyword>
<dbReference type="FunFam" id="3.30.505.10:FF:000018">
    <property type="entry name" value="Tyrosine-protein phosphatase non-receptor type"/>
    <property type="match status" value="1"/>
</dbReference>
<feature type="domain" description="Tyrosine specific protein phosphatases" evidence="17">
    <location>
        <begin position="445"/>
        <end position="521"/>
    </location>
</feature>
<evidence type="ECO:0000259" key="16">
    <source>
        <dbReference type="PROSITE" id="PS50055"/>
    </source>
</evidence>
<feature type="binding site" evidence="12">
    <location>
        <position position="434"/>
    </location>
    <ligand>
        <name>substrate</name>
    </ligand>
</feature>
<dbReference type="CDD" id="cd10340">
    <property type="entry name" value="SH2_N-SH2_SHP_like"/>
    <property type="match status" value="1"/>
</dbReference>
<dbReference type="GO" id="GO:0060338">
    <property type="term" value="P:regulation of type I interferon-mediated signaling pathway"/>
    <property type="evidence" value="ECO:0007669"/>
    <property type="project" value="UniProtKB-ARBA"/>
</dbReference>
<dbReference type="Pfam" id="PF00102">
    <property type="entry name" value="Y_phosphatase"/>
    <property type="match status" value="1"/>
</dbReference>
<keyword evidence="4" id="KW-0597">Phosphoprotein</keyword>
<evidence type="ECO:0000256" key="10">
    <source>
        <dbReference type="PIRNR" id="PIRNR000929"/>
    </source>
</evidence>
<dbReference type="EC" id="3.1.3.48" evidence="10"/>
<dbReference type="InterPro" id="IPR012152">
    <property type="entry name" value="Tyr_Pase_non-rcpt_typ-6/11"/>
</dbReference>
<evidence type="ECO:0000313" key="19">
    <source>
        <dbReference type="Proteomes" id="UP000233080"/>
    </source>
</evidence>
<evidence type="ECO:0000256" key="7">
    <source>
        <dbReference type="ARBA" id="ARBA00022912"/>
    </source>
</evidence>
<dbReference type="FunFam" id="3.90.190.10:FF:000018">
    <property type="entry name" value="Tyrosine-protein phosphatase non-receptor type"/>
    <property type="match status" value="1"/>
</dbReference>
<evidence type="ECO:0000313" key="18">
    <source>
        <dbReference type="Ensembl" id="ENSCANP00000033367.1"/>
    </source>
</evidence>
<name>A0A2K5JX31_COLAP</name>
<dbReference type="Ensembl" id="ENSCANT00000056594.1">
    <property type="protein sequence ID" value="ENSCANP00000033367.1"/>
    <property type="gene ID" value="ENSCANG00000040334.1"/>
</dbReference>
<dbReference type="PRINTS" id="PR00401">
    <property type="entry name" value="SH2DOMAIN"/>
</dbReference>
<dbReference type="AlphaFoldDB" id="A0A2K5JX31"/>
<comment type="catalytic activity">
    <reaction evidence="9 10">
        <text>O-phospho-L-tyrosyl-[protein] + H2O = L-tyrosyl-[protein] + phosphate</text>
        <dbReference type="Rhea" id="RHEA:10684"/>
        <dbReference type="Rhea" id="RHEA-COMP:10136"/>
        <dbReference type="Rhea" id="RHEA-COMP:20101"/>
        <dbReference type="ChEBI" id="CHEBI:15377"/>
        <dbReference type="ChEBI" id="CHEBI:43474"/>
        <dbReference type="ChEBI" id="CHEBI:46858"/>
        <dbReference type="ChEBI" id="CHEBI:61978"/>
        <dbReference type="EC" id="3.1.3.48"/>
    </reaction>
</comment>
<dbReference type="Proteomes" id="UP000233080">
    <property type="component" value="Unassembled WGS sequence"/>
</dbReference>
<dbReference type="GO" id="GO:0070374">
    <property type="term" value="P:positive regulation of ERK1 and ERK2 cascade"/>
    <property type="evidence" value="ECO:0007669"/>
    <property type="project" value="TreeGrafter"/>
</dbReference>
<dbReference type="PROSITE" id="PS50001">
    <property type="entry name" value="SH2"/>
    <property type="match status" value="2"/>
</dbReference>
<dbReference type="InterPro" id="IPR000242">
    <property type="entry name" value="PTP_cat"/>
</dbReference>
<evidence type="ECO:0000256" key="12">
    <source>
        <dbReference type="PIRSR" id="PIRSR000929-2"/>
    </source>
</evidence>
<dbReference type="PROSITE" id="PS00383">
    <property type="entry name" value="TYR_PHOSPHATASE_1"/>
    <property type="match status" value="1"/>
</dbReference>
<evidence type="ECO:0000256" key="11">
    <source>
        <dbReference type="PIRSR" id="PIRSR000929-1"/>
    </source>
</evidence>
<evidence type="ECO:0000256" key="3">
    <source>
        <dbReference type="ARBA" id="ARBA00022490"/>
    </source>
</evidence>
<reference evidence="18" key="2">
    <citation type="submission" date="2025-09" db="UniProtKB">
        <authorList>
            <consortium name="Ensembl"/>
        </authorList>
    </citation>
    <scope>IDENTIFICATION</scope>
</reference>
<comment type="similarity">
    <text evidence="2 10">Belongs to the protein-tyrosine phosphatase family. Non-receptor class 2 subfamily.</text>
</comment>
<keyword evidence="7 10" id="KW-0904">Protein phosphatase</keyword>
<dbReference type="PROSITE" id="PS50056">
    <property type="entry name" value="TYR_PHOSPHATASE_2"/>
    <property type="match status" value="1"/>
</dbReference>
<dbReference type="GO" id="GO:0004726">
    <property type="term" value="F:non-membrane spanning protein tyrosine phosphatase activity"/>
    <property type="evidence" value="ECO:0007669"/>
    <property type="project" value="TreeGrafter"/>
</dbReference>
<evidence type="ECO:0000256" key="8">
    <source>
        <dbReference type="ARBA" id="ARBA00022999"/>
    </source>
</evidence>
<dbReference type="SUPFAM" id="SSF55550">
    <property type="entry name" value="SH2 domain"/>
    <property type="match status" value="2"/>
</dbReference>
<dbReference type="PRINTS" id="PR00700">
    <property type="entry name" value="PRTYPHPHTASE"/>
</dbReference>
<dbReference type="InterPro" id="IPR029021">
    <property type="entry name" value="Prot-tyrosine_phosphatase-like"/>
</dbReference>
<evidence type="ECO:0000256" key="14">
    <source>
        <dbReference type="SAM" id="MobiDB-lite"/>
    </source>
</evidence>
<sequence length="602" mass="68955">MLFDNTEIGKILSIWFHPNITGVEAENLLLTRGVDGSFLARPSKSNPGDFTLSVRRNGAVTHIKIQNTGDYYDLYGGEKFATLAELVQYYMEHHGQLKEKNGDVIELKYPLNCADPTSERWFHGHLSGKEAEKLLTEKGKHGSFLVRESQSHPGDFVLSVRTGDDKGESNDGKSKVTHVMIRCQELKYDVGGGERFDSLTDLVEHYKKNPMVETLGTVLQLKQPLNTTRINAAEIESRVRELSKLAETTDKVKQGFWEEFETLQQQECKLLYSRKEGQRQENKNKNRYKNILPFDHTRVVLHDGDPNEPVSDYINANIIMPEFETKCNNSKPKKSYIATQGCLQNTVNDFWRMVFQENSRVIVMTTKEVERGKSKCVKYWPDEYALKEYGVMRVRNVKESAAHDYTLRELKLSKVGQGNTERTVWQYHFRTWPDHGVPSDPGGVLDFLEEVHHKQESIMDAGPVVVHCSAGIGRTGTFIVIDILIDIIREKGVDCDIDVPKTIQMVRSQRSGMVQTEAQYRFIYMAVQHYIETLQRRIEEEQKSKRKGHEYTNIKYSLADQTSGDQSPLPPCTPTPPCAEMREDSARVYENVGLMQQQKSFR</sequence>
<evidence type="ECO:0000256" key="1">
    <source>
        <dbReference type="ARBA" id="ARBA00004496"/>
    </source>
</evidence>
<dbReference type="Gene3D" id="3.90.190.10">
    <property type="entry name" value="Protein tyrosine phosphatase superfamily"/>
    <property type="match status" value="1"/>
</dbReference>
<feature type="domain" description="Tyrosine-protein phosphatase" evidence="16">
    <location>
        <begin position="256"/>
        <end position="530"/>
    </location>
</feature>
<dbReference type="Pfam" id="PF00017">
    <property type="entry name" value="SH2"/>
    <property type="match status" value="2"/>
</dbReference>
<dbReference type="InterPro" id="IPR036860">
    <property type="entry name" value="SH2_dom_sf"/>
</dbReference>
<evidence type="ECO:0000256" key="5">
    <source>
        <dbReference type="ARBA" id="ARBA00022737"/>
    </source>
</evidence>
<dbReference type="FunFam" id="3.30.505.10:FF:000012">
    <property type="entry name" value="Tyrosine-protein phosphatase non-receptor type"/>
    <property type="match status" value="1"/>
</dbReference>
<evidence type="ECO:0000256" key="2">
    <source>
        <dbReference type="ARBA" id="ARBA00010750"/>
    </source>
</evidence>
<dbReference type="GO" id="GO:0050839">
    <property type="term" value="F:cell adhesion molecule binding"/>
    <property type="evidence" value="ECO:0007669"/>
    <property type="project" value="TreeGrafter"/>
</dbReference>
<dbReference type="InterPro" id="IPR016130">
    <property type="entry name" value="Tyr_Pase_AS"/>
</dbReference>
<dbReference type="CDD" id="cd14605">
    <property type="entry name" value="PTPc-N11"/>
    <property type="match status" value="1"/>
</dbReference>
<proteinExistence type="inferred from homology"/>
<protein>
    <recommendedName>
        <fullName evidence="10">Tyrosine-protein phosphatase non-receptor type</fullName>
        <ecNumber evidence="10">3.1.3.48</ecNumber>
    </recommendedName>
</protein>
<keyword evidence="3 10" id="KW-0963">Cytoplasm</keyword>
<evidence type="ECO:0000256" key="13">
    <source>
        <dbReference type="PROSITE-ProRule" id="PRU00191"/>
    </source>
</evidence>
<dbReference type="Gene3D" id="3.30.505.10">
    <property type="entry name" value="SH2 domain"/>
    <property type="match status" value="2"/>
</dbReference>
<dbReference type="PROSITE" id="PS50055">
    <property type="entry name" value="TYR_PHOSPHATASE_PTP"/>
    <property type="match status" value="1"/>
</dbReference>
<feature type="region of interest" description="Disordered" evidence="14">
    <location>
        <begin position="557"/>
        <end position="580"/>
    </location>
</feature>
<dbReference type="GO" id="GO:0030971">
    <property type="term" value="F:receptor tyrosine kinase binding"/>
    <property type="evidence" value="ECO:0007669"/>
    <property type="project" value="TreeGrafter"/>
</dbReference>
<dbReference type="STRING" id="336983.ENSCANP00000033367"/>